<evidence type="ECO:0000313" key="2">
    <source>
        <dbReference type="EMBL" id="PNH12052.1"/>
    </source>
</evidence>
<proteinExistence type="predicted"/>
<evidence type="ECO:0000313" key="3">
    <source>
        <dbReference type="Proteomes" id="UP000236333"/>
    </source>
</evidence>
<name>A0A2J8AHR1_9CHLO</name>
<organism evidence="2 3">
    <name type="scientific">Tetrabaena socialis</name>
    <dbReference type="NCBI Taxonomy" id="47790"/>
    <lineage>
        <taxon>Eukaryota</taxon>
        <taxon>Viridiplantae</taxon>
        <taxon>Chlorophyta</taxon>
        <taxon>core chlorophytes</taxon>
        <taxon>Chlorophyceae</taxon>
        <taxon>CS clade</taxon>
        <taxon>Chlamydomonadales</taxon>
        <taxon>Tetrabaenaceae</taxon>
        <taxon>Tetrabaena</taxon>
    </lineage>
</organism>
<evidence type="ECO:0000256" key="1">
    <source>
        <dbReference type="SAM" id="MobiDB-lite"/>
    </source>
</evidence>
<dbReference type="Proteomes" id="UP000236333">
    <property type="component" value="Unassembled WGS sequence"/>
</dbReference>
<keyword evidence="3" id="KW-1185">Reference proteome</keyword>
<gene>
    <name evidence="2" type="ORF">TSOC_001088</name>
</gene>
<reference evidence="2 3" key="1">
    <citation type="journal article" date="2017" name="Mol. Biol. Evol.">
        <title>The 4-celled Tetrabaena socialis nuclear genome reveals the essential components for genetic control of cell number at the origin of multicellularity in the volvocine lineage.</title>
        <authorList>
            <person name="Featherston J."/>
            <person name="Arakaki Y."/>
            <person name="Hanschen E.R."/>
            <person name="Ferris P.J."/>
            <person name="Michod R.E."/>
            <person name="Olson B.J.S.C."/>
            <person name="Nozaki H."/>
            <person name="Durand P.M."/>
        </authorList>
    </citation>
    <scope>NUCLEOTIDE SEQUENCE [LARGE SCALE GENOMIC DNA]</scope>
    <source>
        <strain evidence="2 3">NIES-571</strain>
    </source>
</reference>
<feature type="region of interest" description="Disordered" evidence="1">
    <location>
        <begin position="23"/>
        <end position="48"/>
    </location>
</feature>
<accession>A0A2J8AHR1</accession>
<dbReference type="EMBL" id="PGGS01000016">
    <property type="protein sequence ID" value="PNH12052.1"/>
    <property type="molecule type" value="Genomic_DNA"/>
</dbReference>
<sequence>MPQPRATSTARAGAVMVAASASASAVSSKPGAENPFDGSEDIPLLTTSGASVPAGEALQGRVVVGLLRHLG</sequence>
<dbReference type="OrthoDB" id="40334at2759"/>
<dbReference type="AlphaFoldDB" id="A0A2J8AHR1"/>
<protein>
    <submittedName>
        <fullName evidence="2">Uncharacterized protein</fullName>
    </submittedName>
</protein>
<comment type="caution">
    <text evidence="2">The sequence shown here is derived from an EMBL/GenBank/DDBJ whole genome shotgun (WGS) entry which is preliminary data.</text>
</comment>